<evidence type="ECO:0000313" key="4">
    <source>
        <dbReference type="Proteomes" id="UP000674318"/>
    </source>
</evidence>
<organism evidence="3 4">
    <name type="scientific">Porcisia hertigi</name>
    <dbReference type="NCBI Taxonomy" id="2761500"/>
    <lineage>
        <taxon>Eukaryota</taxon>
        <taxon>Discoba</taxon>
        <taxon>Euglenozoa</taxon>
        <taxon>Kinetoplastea</taxon>
        <taxon>Metakinetoplastina</taxon>
        <taxon>Trypanosomatida</taxon>
        <taxon>Trypanosomatidae</taxon>
        <taxon>Leishmaniinae</taxon>
        <taxon>Porcisia</taxon>
    </lineage>
</organism>
<feature type="compositionally biased region" description="Polar residues" evidence="1">
    <location>
        <begin position="88"/>
        <end position="105"/>
    </location>
</feature>
<feature type="region of interest" description="Disordered" evidence="1">
    <location>
        <begin position="87"/>
        <end position="114"/>
    </location>
</feature>
<keyword evidence="4" id="KW-1185">Reference proteome</keyword>
<accession>A0A836I331</accession>
<dbReference type="EMBL" id="JAFJZO010000026">
    <property type="protein sequence ID" value="KAG5501999.1"/>
    <property type="molecule type" value="Genomic_DNA"/>
</dbReference>
<evidence type="ECO:0000313" key="3">
    <source>
        <dbReference type="EMBL" id="KAG5501999.1"/>
    </source>
</evidence>
<dbReference type="KEGG" id="phet:94290339"/>
<dbReference type="Proteomes" id="UP000674318">
    <property type="component" value="Unassembled WGS sequence"/>
</dbReference>
<dbReference type="RefSeq" id="XP_067756446.1">
    <property type="nucleotide sequence ID" value="XM_067900262.1"/>
</dbReference>
<feature type="transmembrane region" description="Helical" evidence="2">
    <location>
        <begin position="21"/>
        <end position="40"/>
    </location>
</feature>
<proteinExistence type="predicted"/>
<comment type="caution">
    <text evidence="3">The sequence shown here is derived from an EMBL/GenBank/DDBJ whole genome shotgun (WGS) entry which is preliminary data.</text>
</comment>
<keyword evidence="2" id="KW-0812">Transmembrane</keyword>
<dbReference type="OrthoDB" id="267289at2759"/>
<dbReference type="GeneID" id="94290339"/>
<sequence length="114" mass="12499">MFDTKKIVGSMLGCAPQFLMAHFSSVILGIVAAYEVLLFFLGHPPFFQRVGELLLMTALGYWGARGTRYGIMQLVCLIEGTDREKVNSPESALSSTPLPEPQVTTDECDLKGLD</sequence>
<reference evidence="3 4" key="1">
    <citation type="submission" date="2021-02" db="EMBL/GenBank/DDBJ databases">
        <title>Porcisia hertigi Genome sequencing and assembly.</title>
        <authorList>
            <person name="Almutairi H."/>
            <person name="Gatherer D."/>
        </authorList>
    </citation>
    <scope>NUCLEOTIDE SEQUENCE [LARGE SCALE GENOMIC DNA]</scope>
    <source>
        <strain evidence="3 4">C119</strain>
    </source>
</reference>
<keyword evidence="2" id="KW-0472">Membrane</keyword>
<keyword evidence="2" id="KW-1133">Transmembrane helix</keyword>
<gene>
    <name evidence="3" type="ORF">JKF63_04270</name>
</gene>
<evidence type="ECO:0000256" key="2">
    <source>
        <dbReference type="SAM" id="Phobius"/>
    </source>
</evidence>
<dbReference type="AlphaFoldDB" id="A0A836I331"/>
<evidence type="ECO:0000256" key="1">
    <source>
        <dbReference type="SAM" id="MobiDB-lite"/>
    </source>
</evidence>
<name>A0A836I331_9TRYP</name>
<protein>
    <submittedName>
        <fullName evidence="3">Uncharacterized protein</fullName>
    </submittedName>
</protein>